<feature type="transmembrane region" description="Helical" evidence="1">
    <location>
        <begin position="163"/>
        <end position="181"/>
    </location>
</feature>
<dbReference type="Proteomes" id="UP000600799">
    <property type="component" value="Unassembled WGS sequence"/>
</dbReference>
<comment type="caution">
    <text evidence="2">The sequence shown here is derived from an EMBL/GenBank/DDBJ whole genome shotgun (WGS) entry which is preliminary data.</text>
</comment>
<organism evidence="2 3">
    <name type="scientific">Novosphingobium jiangmenense</name>
    <dbReference type="NCBI Taxonomy" id="2791981"/>
    <lineage>
        <taxon>Bacteria</taxon>
        <taxon>Pseudomonadati</taxon>
        <taxon>Pseudomonadota</taxon>
        <taxon>Alphaproteobacteria</taxon>
        <taxon>Sphingomonadales</taxon>
        <taxon>Sphingomonadaceae</taxon>
        <taxon>Novosphingobium</taxon>
    </lineage>
</organism>
<keyword evidence="3" id="KW-1185">Reference proteome</keyword>
<keyword evidence="1" id="KW-1133">Transmembrane helix</keyword>
<accession>A0ABS0HEV4</accession>
<feature type="transmembrane region" description="Helical" evidence="1">
    <location>
        <begin position="6"/>
        <end position="24"/>
    </location>
</feature>
<evidence type="ECO:0000313" key="3">
    <source>
        <dbReference type="Proteomes" id="UP000600799"/>
    </source>
</evidence>
<reference evidence="2 3" key="1">
    <citation type="submission" date="2020-11" db="EMBL/GenBank/DDBJ databases">
        <title>The genome sequence of Novosphingobium sp. 1Y9A.</title>
        <authorList>
            <person name="Liu Y."/>
        </authorList>
    </citation>
    <scope>NUCLEOTIDE SEQUENCE [LARGE SCALE GENOMIC DNA]</scope>
    <source>
        <strain evidence="2 3">1Y9A</strain>
    </source>
</reference>
<dbReference type="RefSeq" id="WP_196275139.1">
    <property type="nucleotide sequence ID" value="NZ_JADQDC010000004.1"/>
</dbReference>
<feature type="transmembrane region" description="Helical" evidence="1">
    <location>
        <begin position="126"/>
        <end position="151"/>
    </location>
</feature>
<keyword evidence="1" id="KW-0472">Membrane</keyword>
<evidence type="ECO:0000256" key="1">
    <source>
        <dbReference type="SAM" id="Phobius"/>
    </source>
</evidence>
<protein>
    <recommendedName>
        <fullName evidence="4">Isopropylmalate isomerase</fullName>
    </recommendedName>
</protein>
<gene>
    <name evidence="2" type="ORF">I2488_07245</name>
</gene>
<name>A0ABS0HEV4_9SPHN</name>
<sequence>MSYSSGILGGIAVMLYLVAALSALRSMLAAREATAGMGLPQWHARVWLFAGVLFLLLAVSRQLGLEEALRAAMRGELRAERAYDDRWDIQSITAAILVVVASLSAMAGAVWTWRSGILQRPGLSRITLLAVISCGAMLMLVALRMVSMHIIDSVLYRGPRLNWIVDIGSTLAVLGLSRHYLVSLRTRARQGGRRKHSDLA</sequence>
<evidence type="ECO:0000313" key="2">
    <source>
        <dbReference type="EMBL" id="MBF9150794.1"/>
    </source>
</evidence>
<proteinExistence type="predicted"/>
<evidence type="ECO:0008006" key="4">
    <source>
        <dbReference type="Google" id="ProtNLM"/>
    </source>
</evidence>
<feature type="transmembrane region" description="Helical" evidence="1">
    <location>
        <begin position="92"/>
        <end position="114"/>
    </location>
</feature>
<keyword evidence="1" id="KW-0812">Transmembrane</keyword>
<feature type="transmembrane region" description="Helical" evidence="1">
    <location>
        <begin position="44"/>
        <end position="63"/>
    </location>
</feature>
<dbReference type="EMBL" id="JADQDC010000004">
    <property type="protein sequence ID" value="MBF9150794.1"/>
    <property type="molecule type" value="Genomic_DNA"/>
</dbReference>